<name>A0A0B0HBB8_SOVGS</name>
<dbReference type="GO" id="GO:0006302">
    <property type="term" value="P:double-strand break repair"/>
    <property type="evidence" value="ECO:0007669"/>
    <property type="project" value="InterPro"/>
</dbReference>
<sequence>MIITHLRAENVLKYARLQLDDLPRLGLIGISGSNESGKSTIGETICYALFGRTFSLDEDHLTKIIRWGENACQVTLGFVVGDGTEYEVTRHIDKNLTQGARLVKTSDPDNILARGNDTVTAMIQQLIGLGYPEYVESFYLAQREISAPHPHSDAVKSIAGVLPLEQLRDEFQNEIERHKGIMVEADDNHIRLQGEIEALGVVPGQLEEMQKRRGALLESTTRCQQQAIDLGQKSAAYLVELEKYKQAIGARFRSRLLQMAFLLPGAVAALLWFALAYLGSNEMVTGVAEQLKQSVQLGSGHYQYLVYAAAGLGLIAFILWIREMTAKYRIAHFSVVTSGYLEGLEKVQQHRASGYDLALLDIPASAIDVAIDDAEAQNLRHKMARQQAKIDNIREASELEVTWLNEVSKAESELAAEMVEQINKEEQRTKIVDGLRFEQGGHEQALEHSNHQLKVLKTAISLLDGATENLATAFNREVRERTAQLLPMLTQGRYEHIKLDDNLNVEVLSTEKGDFMVFDEVSSGTQRQILLSVRLVISQALARDCVKGDQFLFLDEPFAFFDAERTQAGLNGLTGFRQLPQIFVIAQEFAEHPQQFAMCIEIDRTATELIA</sequence>
<keyword evidence="1" id="KW-0812">Transmembrane</keyword>
<dbReference type="OrthoDB" id="9770373at2"/>
<feature type="transmembrane region" description="Helical" evidence="1">
    <location>
        <begin position="300"/>
        <end position="321"/>
    </location>
</feature>
<organism evidence="3 4">
    <name type="scientific">Solemya velum gill symbiont</name>
    <dbReference type="NCBI Taxonomy" id="2340"/>
    <lineage>
        <taxon>Bacteria</taxon>
        <taxon>Pseudomonadati</taxon>
        <taxon>Pseudomonadota</taxon>
        <taxon>Gammaproteobacteria</taxon>
        <taxon>sulfur-oxidizing symbionts</taxon>
    </lineage>
</organism>
<reference evidence="3 4" key="1">
    <citation type="journal article" date="2014" name="BMC Genomics">
        <title>The genome of the intracellular bacterium of the coastal bivalve, Solemya velum: a blueprint for thriving in and out of symbiosis.</title>
        <authorList>
            <person name="Dmytrenko O."/>
            <person name="Russell S.L."/>
            <person name="Loo W.T."/>
            <person name="Fontanez K.M."/>
            <person name="Liao L."/>
            <person name="Roeselers G."/>
            <person name="Sharma R."/>
            <person name="Stewart F.J."/>
            <person name="Newton I.L."/>
            <person name="Woyke T."/>
            <person name="Wu D."/>
            <person name="Lang J.M."/>
            <person name="Eisen J.A."/>
            <person name="Cavanaugh C.M."/>
        </authorList>
    </citation>
    <scope>NUCLEOTIDE SEQUENCE [LARGE SCALE GENOMIC DNA]</scope>
    <source>
        <strain evidence="3 4">WH</strain>
    </source>
</reference>
<dbReference type="Proteomes" id="UP000030856">
    <property type="component" value="Unassembled WGS sequence"/>
</dbReference>
<dbReference type="GO" id="GO:0016887">
    <property type="term" value="F:ATP hydrolysis activity"/>
    <property type="evidence" value="ECO:0007669"/>
    <property type="project" value="InterPro"/>
</dbReference>
<dbReference type="SUPFAM" id="SSF52540">
    <property type="entry name" value="P-loop containing nucleoside triphosphate hydrolases"/>
    <property type="match status" value="1"/>
</dbReference>
<gene>
    <name evidence="3" type="ORF">JV46_02720</name>
</gene>
<dbReference type="Pfam" id="PF13476">
    <property type="entry name" value="AAA_23"/>
    <property type="match status" value="1"/>
</dbReference>
<proteinExistence type="predicted"/>
<dbReference type="RefSeq" id="WP_043116974.1">
    <property type="nucleotide sequence ID" value="NZ_JRAA01000002.1"/>
</dbReference>
<keyword evidence="1" id="KW-1133">Transmembrane helix</keyword>
<protein>
    <recommendedName>
        <fullName evidence="2">Rad50/SbcC-type AAA domain-containing protein</fullName>
    </recommendedName>
</protein>
<feature type="transmembrane region" description="Helical" evidence="1">
    <location>
        <begin position="261"/>
        <end position="280"/>
    </location>
</feature>
<evidence type="ECO:0000259" key="2">
    <source>
        <dbReference type="Pfam" id="PF13476"/>
    </source>
</evidence>
<dbReference type="InterPro" id="IPR038729">
    <property type="entry name" value="Rad50/SbcC_AAA"/>
</dbReference>
<keyword evidence="1" id="KW-0472">Membrane</keyword>
<evidence type="ECO:0000256" key="1">
    <source>
        <dbReference type="SAM" id="Phobius"/>
    </source>
</evidence>
<dbReference type="eggNOG" id="COG0419">
    <property type="taxonomic scope" value="Bacteria"/>
</dbReference>
<dbReference type="InterPro" id="IPR027417">
    <property type="entry name" value="P-loop_NTPase"/>
</dbReference>
<dbReference type="PANTHER" id="PTHR32114">
    <property type="entry name" value="ABC TRANSPORTER ABCH.3"/>
    <property type="match status" value="1"/>
</dbReference>
<dbReference type="EMBL" id="JRAA01000002">
    <property type="protein sequence ID" value="KHF24741.1"/>
    <property type="molecule type" value="Genomic_DNA"/>
</dbReference>
<keyword evidence="4" id="KW-1185">Reference proteome</keyword>
<accession>A0A0B0HBB8</accession>
<feature type="domain" description="Rad50/SbcC-type AAA" evidence="2">
    <location>
        <begin position="6"/>
        <end position="223"/>
    </location>
</feature>
<dbReference type="AlphaFoldDB" id="A0A0B0HBB8"/>
<dbReference type="Gene3D" id="3.40.50.300">
    <property type="entry name" value="P-loop containing nucleotide triphosphate hydrolases"/>
    <property type="match status" value="2"/>
</dbReference>
<dbReference type="PANTHER" id="PTHR32114:SF2">
    <property type="entry name" value="ABC TRANSPORTER ABCH.3"/>
    <property type="match status" value="1"/>
</dbReference>
<evidence type="ECO:0000313" key="4">
    <source>
        <dbReference type="Proteomes" id="UP000030856"/>
    </source>
</evidence>
<comment type="caution">
    <text evidence="3">The sequence shown here is derived from an EMBL/GenBank/DDBJ whole genome shotgun (WGS) entry which is preliminary data.</text>
</comment>
<dbReference type="STRING" id="2340.JV46_02720"/>
<evidence type="ECO:0000313" key="3">
    <source>
        <dbReference type="EMBL" id="KHF24741.1"/>
    </source>
</evidence>